<keyword evidence="1" id="KW-0175">Coiled coil</keyword>
<evidence type="ECO:0000313" key="5">
    <source>
        <dbReference type="Proteomes" id="UP000714275"/>
    </source>
</evidence>
<evidence type="ECO:0000256" key="1">
    <source>
        <dbReference type="SAM" id="Coils"/>
    </source>
</evidence>
<sequence>MLSYGTLRACIRVDGQVLESYGIETFPEENKVTCWIASEAGKTFSVVWQDINHARQYHQTGDVTLDGIHGGGQLMRALSFNEPPTYQRCTAEFKYVNTSMNSIRPLTFSRLQLTGQFHMKWAHILIDEDQHLNSAHAELGEISLAIWPVNVIGMGYQRNLVSAKGTMVHERSKKASSHCVGFGEEIRVPPQQVINVARVGTTPTTTFVFRYRPFDRLVADGIAPPPIQPSRGTKREAPVDVPDPEDHNDGAGLDIDDEALRELNVLKAQVKRLEERISTTRSVKRVKIESTDMRSQ</sequence>
<evidence type="ECO:0000256" key="2">
    <source>
        <dbReference type="SAM" id="MobiDB-lite"/>
    </source>
</evidence>
<comment type="caution">
    <text evidence="4">The sequence shown here is derived from an EMBL/GenBank/DDBJ whole genome shotgun (WGS) entry which is preliminary data.</text>
</comment>
<feature type="compositionally biased region" description="Basic and acidic residues" evidence="2">
    <location>
        <begin position="233"/>
        <end position="249"/>
    </location>
</feature>
<gene>
    <name evidence="4" type="ORF">EV702DRAFT_972368</name>
</gene>
<dbReference type="InterPro" id="IPR057678">
    <property type="entry name" value="DUF7918"/>
</dbReference>
<dbReference type="AlphaFoldDB" id="A0A9P6ZSK0"/>
<organism evidence="4 5">
    <name type="scientific">Suillus placidus</name>
    <dbReference type="NCBI Taxonomy" id="48579"/>
    <lineage>
        <taxon>Eukaryota</taxon>
        <taxon>Fungi</taxon>
        <taxon>Dikarya</taxon>
        <taxon>Basidiomycota</taxon>
        <taxon>Agaricomycotina</taxon>
        <taxon>Agaricomycetes</taxon>
        <taxon>Agaricomycetidae</taxon>
        <taxon>Boletales</taxon>
        <taxon>Suillineae</taxon>
        <taxon>Suillaceae</taxon>
        <taxon>Suillus</taxon>
    </lineage>
</organism>
<dbReference type="PANTHER" id="PTHR36223">
    <property type="entry name" value="BETA-LACTAMASE-TYPE TRANSPEPTIDASE FOLD DOMAIN CONTAINING PROTEIN"/>
    <property type="match status" value="1"/>
</dbReference>
<dbReference type="EMBL" id="JABBWD010000030">
    <property type="protein sequence ID" value="KAG1775969.1"/>
    <property type="molecule type" value="Genomic_DNA"/>
</dbReference>
<dbReference type="OrthoDB" id="3364132at2759"/>
<feature type="domain" description="DUF7918" evidence="3">
    <location>
        <begin position="7"/>
        <end position="224"/>
    </location>
</feature>
<feature type="coiled-coil region" evidence="1">
    <location>
        <begin position="256"/>
        <end position="283"/>
    </location>
</feature>
<keyword evidence="5" id="KW-1185">Reference proteome</keyword>
<dbReference type="Proteomes" id="UP000714275">
    <property type="component" value="Unassembled WGS sequence"/>
</dbReference>
<dbReference type="PANTHER" id="PTHR36223:SF1">
    <property type="entry name" value="TRANSCRIPTION ELONGATION FACTOR EAF N-TERMINAL DOMAIN-CONTAINING PROTEIN"/>
    <property type="match status" value="1"/>
</dbReference>
<accession>A0A9P6ZSK0</accession>
<protein>
    <recommendedName>
        <fullName evidence="3">DUF7918 domain-containing protein</fullName>
    </recommendedName>
</protein>
<evidence type="ECO:0000259" key="3">
    <source>
        <dbReference type="Pfam" id="PF25534"/>
    </source>
</evidence>
<feature type="region of interest" description="Disordered" evidence="2">
    <location>
        <begin position="221"/>
        <end position="255"/>
    </location>
</feature>
<proteinExistence type="predicted"/>
<reference evidence="4" key="1">
    <citation type="journal article" date="2020" name="New Phytol.">
        <title>Comparative genomics reveals dynamic genome evolution in host specialist ectomycorrhizal fungi.</title>
        <authorList>
            <person name="Lofgren L.A."/>
            <person name="Nguyen N.H."/>
            <person name="Vilgalys R."/>
            <person name="Ruytinx J."/>
            <person name="Liao H.L."/>
            <person name="Branco S."/>
            <person name="Kuo A."/>
            <person name="LaButti K."/>
            <person name="Lipzen A."/>
            <person name="Andreopoulos W."/>
            <person name="Pangilinan J."/>
            <person name="Riley R."/>
            <person name="Hundley H."/>
            <person name="Na H."/>
            <person name="Barry K."/>
            <person name="Grigoriev I.V."/>
            <person name="Stajich J.E."/>
            <person name="Kennedy P.G."/>
        </authorList>
    </citation>
    <scope>NUCLEOTIDE SEQUENCE</scope>
    <source>
        <strain evidence="4">DOB743</strain>
    </source>
</reference>
<name>A0A9P6ZSK0_9AGAM</name>
<dbReference type="Pfam" id="PF25534">
    <property type="entry name" value="DUF7918"/>
    <property type="match status" value="1"/>
</dbReference>
<evidence type="ECO:0000313" key="4">
    <source>
        <dbReference type="EMBL" id="KAG1775969.1"/>
    </source>
</evidence>